<sequence length="250" mass="27653">MTVGRSEMNDCHDPLAIVHEMGELQIQPRTEESESQILVAEATDLVWAEEPQYGITTAGSNRIEEEETEHYMDPGFDAEGDDPPGANEEWMYFKKKAAGGDAKGSEKAKIEKVKPAKKKGKENEHREDHTCASTSKVNGKEATKGWIANRATDVLRVDTTVGAKKLQQQLEQLDTKDGFLVGCRPYLGVDSTHLTGRYQGQLAAATSIDGHNWITSSYKIKEDIKTLFLYSTGQPGANNKKHCSFAIYSN</sequence>
<evidence type="ECO:0000256" key="1">
    <source>
        <dbReference type="SAM" id="MobiDB-lite"/>
    </source>
</evidence>
<dbReference type="Proteomes" id="UP000479710">
    <property type="component" value="Unassembled WGS sequence"/>
</dbReference>
<keyword evidence="3" id="KW-1185">Reference proteome</keyword>
<feature type="region of interest" description="Disordered" evidence="1">
    <location>
        <begin position="103"/>
        <end position="137"/>
    </location>
</feature>
<feature type="compositionally biased region" description="Basic and acidic residues" evidence="1">
    <location>
        <begin position="121"/>
        <end position="130"/>
    </location>
</feature>
<dbReference type="AlphaFoldDB" id="A0A6G1F490"/>
<feature type="compositionally biased region" description="Basic and acidic residues" evidence="1">
    <location>
        <begin position="103"/>
        <end position="114"/>
    </location>
</feature>
<gene>
    <name evidence="2" type="ORF">E2562_005602</name>
</gene>
<name>A0A6G1F490_9ORYZ</name>
<dbReference type="OrthoDB" id="695910at2759"/>
<evidence type="ECO:0000313" key="3">
    <source>
        <dbReference type="Proteomes" id="UP000479710"/>
    </source>
</evidence>
<comment type="caution">
    <text evidence="2">The sequence shown here is derived from an EMBL/GenBank/DDBJ whole genome shotgun (WGS) entry which is preliminary data.</text>
</comment>
<reference evidence="2 3" key="1">
    <citation type="submission" date="2019-11" db="EMBL/GenBank/DDBJ databases">
        <title>Whole genome sequence of Oryza granulata.</title>
        <authorList>
            <person name="Li W."/>
        </authorList>
    </citation>
    <scope>NUCLEOTIDE SEQUENCE [LARGE SCALE GENOMIC DNA]</scope>
    <source>
        <strain evidence="3">cv. Menghai</strain>
        <tissue evidence="2">Leaf</tissue>
    </source>
</reference>
<evidence type="ECO:0000313" key="2">
    <source>
        <dbReference type="EMBL" id="KAF0931645.1"/>
    </source>
</evidence>
<organism evidence="2 3">
    <name type="scientific">Oryza meyeriana var. granulata</name>
    <dbReference type="NCBI Taxonomy" id="110450"/>
    <lineage>
        <taxon>Eukaryota</taxon>
        <taxon>Viridiplantae</taxon>
        <taxon>Streptophyta</taxon>
        <taxon>Embryophyta</taxon>
        <taxon>Tracheophyta</taxon>
        <taxon>Spermatophyta</taxon>
        <taxon>Magnoliopsida</taxon>
        <taxon>Liliopsida</taxon>
        <taxon>Poales</taxon>
        <taxon>Poaceae</taxon>
        <taxon>BOP clade</taxon>
        <taxon>Oryzoideae</taxon>
        <taxon>Oryzeae</taxon>
        <taxon>Oryzinae</taxon>
        <taxon>Oryza</taxon>
        <taxon>Oryza meyeriana</taxon>
    </lineage>
</organism>
<accession>A0A6G1F490</accession>
<proteinExistence type="predicted"/>
<dbReference type="EMBL" id="SPHZ02000001">
    <property type="protein sequence ID" value="KAF0931645.1"/>
    <property type="molecule type" value="Genomic_DNA"/>
</dbReference>
<protein>
    <submittedName>
        <fullName evidence="2">Uncharacterized protein</fullName>
    </submittedName>
</protein>